<gene>
    <name evidence="1" type="ORF">V1525DRAFT_219706</name>
</gene>
<comment type="caution">
    <text evidence="1">The sequence shown here is derived from an EMBL/GenBank/DDBJ whole genome shotgun (WGS) entry which is preliminary data.</text>
</comment>
<protein>
    <submittedName>
        <fullName evidence="1">Uncharacterized protein</fullName>
    </submittedName>
</protein>
<evidence type="ECO:0000313" key="2">
    <source>
        <dbReference type="Proteomes" id="UP001433508"/>
    </source>
</evidence>
<evidence type="ECO:0000313" key="1">
    <source>
        <dbReference type="EMBL" id="KAK9236327.1"/>
    </source>
</evidence>
<dbReference type="Proteomes" id="UP001433508">
    <property type="component" value="Unassembled WGS sequence"/>
</dbReference>
<sequence>MSVPTLRGRSRQQQRLEGHDKQQQPYVLPQPLPPPLSSPLFYDSSPDLSLSGSDLDRYYSSSGQDPEDILMARMWSQQSSIGEHPYNEISVPPSSPPQQKYFVPCDSSLPIGPDTSASGLLPGQDNGIGTRYDIFSRVSSPSYQTSSMLGLRPLPSADVSLGYSDYATQDCYVREDPSYEFPSLPPSSFRYQCDSLSSEEFKKPPSNVPALSPGSDYEADYPSEGLSPGFSSPDDITDFSSPEIVQGKTFSSPNPSRKVDWSTAWQPILTADPITNAQFTIKVEDHDDQHSKLPMKTLDSYVEGPGADGKYICKFKDCGKKFGRKYNIRTHIQTHLSDKPHLCTVCGSRFVRHHDLRRHSKTHEDMKPFICPCGKGFARQDALTRHRMRQICAGGLKSPGLK</sequence>
<dbReference type="EMBL" id="MU971390">
    <property type="protein sequence ID" value="KAK9236327.1"/>
    <property type="molecule type" value="Genomic_DNA"/>
</dbReference>
<keyword evidence="2" id="KW-1185">Reference proteome</keyword>
<organism evidence="1 2">
    <name type="scientific">Lipomyces kononenkoae</name>
    <name type="common">Yeast</name>
    <dbReference type="NCBI Taxonomy" id="34357"/>
    <lineage>
        <taxon>Eukaryota</taxon>
        <taxon>Fungi</taxon>
        <taxon>Dikarya</taxon>
        <taxon>Ascomycota</taxon>
        <taxon>Saccharomycotina</taxon>
        <taxon>Lipomycetes</taxon>
        <taxon>Lipomycetales</taxon>
        <taxon>Lipomycetaceae</taxon>
        <taxon>Lipomyces</taxon>
    </lineage>
</organism>
<accession>A0ACC3SXI9</accession>
<proteinExistence type="predicted"/>
<name>A0ACC3SXI9_LIPKO</name>
<reference evidence="2" key="1">
    <citation type="journal article" date="2024" name="Front. Bioeng. Biotechnol.">
        <title>Genome-scale model development and genomic sequencing of the oleaginous clade Lipomyces.</title>
        <authorList>
            <person name="Czajka J.J."/>
            <person name="Han Y."/>
            <person name="Kim J."/>
            <person name="Mondo S.J."/>
            <person name="Hofstad B.A."/>
            <person name="Robles A."/>
            <person name="Haridas S."/>
            <person name="Riley R."/>
            <person name="LaButti K."/>
            <person name="Pangilinan J."/>
            <person name="Andreopoulos W."/>
            <person name="Lipzen A."/>
            <person name="Yan J."/>
            <person name="Wang M."/>
            <person name="Ng V."/>
            <person name="Grigoriev I.V."/>
            <person name="Spatafora J.W."/>
            <person name="Magnuson J.K."/>
            <person name="Baker S.E."/>
            <person name="Pomraning K.R."/>
        </authorList>
    </citation>
    <scope>NUCLEOTIDE SEQUENCE [LARGE SCALE GENOMIC DNA]</scope>
    <source>
        <strain evidence="2">CBS 7786</strain>
    </source>
</reference>